<feature type="domain" description="Pili assembly chaperone C-terminal" evidence="11">
    <location>
        <begin position="177"/>
        <end position="241"/>
    </location>
</feature>
<keyword evidence="13" id="KW-1185">Reference proteome</keyword>
<feature type="domain" description="Pili assembly chaperone N-terminal" evidence="10">
    <location>
        <begin position="27"/>
        <end position="151"/>
    </location>
</feature>
<feature type="chain" id="PRO_5046131086" evidence="9">
    <location>
        <begin position="19"/>
        <end position="251"/>
    </location>
</feature>
<dbReference type="EMBL" id="RAHG01000010">
    <property type="protein sequence ID" value="RJT10710.1"/>
    <property type="molecule type" value="Genomic_DNA"/>
</dbReference>
<dbReference type="PROSITE" id="PS00635">
    <property type="entry name" value="PILI_CHAPERONE"/>
    <property type="match status" value="1"/>
</dbReference>
<evidence type="ECO:0000256" key="1">
    <source>
        <dbReference type="ARBA" id="ARBA00004418"/>
    </source>
</evidence>
<evidence type="ECO:0000256" key="8">
    <source>
        <dbReference type="RuleBase" id="RU003918"/>
    </source>
</evidence>
<dbReference type="InterPro" id="IPR016148">
    <property type="entry name" value="Pili_assmbl_chaperone_C"/>
</dbReference>
<dbReference type="InterPro" id="IPR036316">
    <property type="entry name" value="Pili_assmbl_chap_C_dom_sf"/>
</dbReference>
<feature type="signal peptide" evidence="9">
    <location>
        <begin position="1"/>
        <end position="18"/>
    </location>
</feature>
<accession>A0ABX9NX22</accession>
<reference evidence="12 13" key="1">
    <citation type="submission" date="2018-09" db="EMBL/GenBank/DDBJ databases">
        <authorList>
            <person name="Le Fleche-Mateos A."/>
        </authorList>
    </citation>
    <scope>NUCLEOTIDE SEQUENCE [LARGE SCALE GENOMIC DNA]</scope>
    <source>
        <strain evidence="12 13">DSM 30078</strain>
    </source>
</reference>
<keyword evidence="3" id="KW-1029">Fimbrium biogenesis</keyword>
<dbReference type="SUPFAM" id="SSF49584">
    <property type="entry name" value="Periplasmic chaperone C-domain"/>
    <property type="match status" value="1"/>
</dbReference>
<gene>
    <name evidence="12" type="ORF">D5396_18055</name>
</gene>
<protein>
    <submittedName>
        <fullName evidence="12">Molecular chaperone</fullName>
    </submittedName>
</protein>
<evidence type="ECO:0000256" key="5">
    <source>
        <dbReference type="ARBA" id="ARBA00022764"/>
    </source>
</evidence>
<comment type="similarity">
    <text evidence="2 8">Belongs to the periplasmic pilus chaperone family.</text>
</comment>
<keyword evidence="4 9" id="KW-0732">Signal</keyword>
<evidence type="ECO:0000256" key="9">
    <source>
        <dbReference type="SAM" id="SignalP"/>
    </source>
</evidence>
<evidence type="ECO:0000259" key="11">
    <source>
        <dbReference type="Pfam" id="PF02753"/>
    </source>
</evidence>
<dbReference type="InterPro" id="IPR018046">
    <property type="entry name" value="Pili_assmbl_chaperone_CS"/>
</dbReference>
<evidence type="ECO:0000256" key="7">
    <source>
        <dbReference type="ARBA" id="ARBA00023319"/>
    </source>
</evidence>
<dbReference type="Proteomes" id="UP000284119">
    <property type="component" value="Unassembled WGS sequence"/>
</dbReference>
<dbReference type="PRINTS" id="PR00969">
    <property type="entry name" value="CHAPERONPILI"/>
</dbReference>
<dbReference type="SUPFAM" id="SSF49354">
    <property type="entry name" value="PapD-like"/>
    <property type="match status" value="1"/>
</dbReference>
<evidence type="ECO:0000259" key="10">
    <source>
        <dbReference type="Pfam" id="PF00345"/>
    </source>
</evidence>
<dbReference type="InterPro" id="IPR008962">
    <property type="entry name" value="PapD-like_sf"/>
</dbReference>
<keyword evidence="5" id="KW-0574">Periplasm</keyword>
<dbReference type="InterPro" id="IPR050643">
    <property type="entry name" value="Periplasmic_pilus_chap"/>
</dbReference>
<keyword evidence="7" id="KW-0393">Immunoglobulin domain</keyword>
<keyword evidence="6 8" id="KW-0143">Chaperone</keyword>
<dbReference type="Pfam" id="PF00345">
    <property type="entry name" value="PapD_N"/>
    <property type="match status" value="1"/>
</dbReference>
<dbReference type="Gene3D" id="2.60.40.10">
    <property type="entry name" value="Immunoglobulins"/>
    <property type="match status" value="2"/>
</dbReference>
<organism evidence="12 13">
    <name type="scientific">Rahnella inusitata</name>
    <dbReference type="NCBI Taxonomy" id="58169"/>
    <lineage>
        <taxon>Bacteria</taxon>
        <taxon>Pseudomonadati</taxon>
        <taxon>Pseudomonadota</taxon>
        <taxon>Gammaproteobacteria</taxon>
        <taxon>Enterobacterales</taxon>
        <taxon>Yersiniaceae</taxon>
        <taxon>Rahnella</taxon>
    </lineage>
</organism>
<dbReference type="RefSeq" id="WP_112167914.1">
    <property type="nucleotide sequence ID" value="NZ_JYDE01000021.1"/>
</dbReference>
<sequence length="251" mass="27056">MKLTTRILSLCALSIALAGVLSTAEASVVVSGTRLIYPANQHDVSIQLTNNDPKPALVQSWIDSGDMHQDPSLSTAPFVVTPPITRIDAGKKQLVRLTLLSSSAVPTDRESVYWYNMLDIPAKSKEKTDENILEMALRTRIKVFYRPEGLKGVPAEAATGLTWQAVKTDQGYALRATNPAAYNVSMSSVSVTSAGKTYTDDLGGMVAPKSSKDFPLKGLTNSPAVKSVVSYNWVNDYGNSVSTKSTVTEVR</sequence>
<evidence type="ECO:0000256" key="2">
    <source>
        <dbReference type="ARBA" id="ARBA00007399"/>
    </source>
</evidence>
<evidence type="ECO:0000256" key="4">
    <source>
        <dbReference type="ARBA" id="ARBA00022729"/>
    </source>
</evidence>
<dbReference type="PANTHER" id="PTHR30251:SF2">
    <property type="entry name" value="FIMBRIAL CHAPERONE YADV-RELATED"/>
    <property type="match status" value="1"/>
</dbReference>
<name>A0ABX9NX22_9GAMM</name>
<dbReference type="InterPro" id="IPR001829">
    <property type="entry name" value="Pili_assmbl_chaperone_bac"/>
</dbReference>
<dbReference type="Pfam" id="PF02753">
    <property type="entry name" value="PapD_C"/>
    <property type="match status" value="1"/>
</dbReference>
<evidence type="ECO:0000313" key="13">
    <source>
        <dbReference type="Proteomes" id="UP000284119"/>
    </source>
</evidence>
<dbReference type="InterPro" id="IPR016147">
    <property type="entry name" value="Pili_assmbl_chaperone_N"/>
</dbReference>
<comment type="subcellular location">
    <subcellularLocation>
        <location evidence="1 8">Periplasm</location>
    </subcellularLocation>
</comment>
<evidence type="ECO:0000256" key="6">
    <source>
        <dbReference type="ARBA" id="ARBA00023186"/>
    </source>
</evidence>
<evidence type="ECO:0000313" key="12">
    <source>
        <dbReference type="EMBL" id="RJT10710.1"/>
    </source>
</evidence>
<comment type="caution">
    <text evidence="12">The sequence shown here is derived from an EMBL/GenBank/DDBJ whole genome shotgun (WGS) entry which is preliminary data.</text>
</comment>
<dbReference type="PANTHER" id="PTHR30251">
    <property type="entry name" value="PILUS ASSEMBLY CHAPERONE"/>
    <property type="match status" value="1"/>
</dbReference>
<proteinExistence type="inferred from homology"/>
<evidence type="ECO:0000256" key="3">
    <source>
        <dbReference type="ARBA" id="ARBA00022558"/>
    </source>
</evidence>
<dbReference type="InterPro" id="IPR013783">
    <property type="entry name" value="Ig-like_fold"/>
</dbReference>